<evidence type="ECO:0000256" key="3">
    <source>
        <dbReference type="ARBA" id="ARBA00022692"/>
    </source>
</evidence>
<dbReference type="Pfam" id="PF17200">
    <property type="entry name" value="sCache_2"/>
    <property type="match status" value="1"/>
</dbReference>
<evidence type="ECO:0000256" key="5">
    <source>
        <dbReference type="ARBA" id="ARBA00023136"/>
    </source>
</evidence>
<evidence type="ECO:0000256" key="9">
    <source>
        <dbReference type="SAM" id="Phobius"/>
    </source>
</evidence>
<evidence type="ECO:0000256" key="4">
    <source>
        <dbReference type="ARBA" id="ARBA00022989"/>
    </source>
</evidence>
<dbReference type="PANTHER" id="PTHR32089">
    <property type="entry name" value="METHYL-ACCEPTING CHEMOTAXIS PROTEIN MCPB"/>
    <property type="match status" value="1"/>
</dbReference>
<sequence>MQKKEYALKYMYGLLERSLTLFYNTQSKQGAVASALQLLQEINGDTSIYYIMAVSKSGKVLLDPANPKNTGKNGYNLISADGVAYIKEFIARADAGGGYVRYKIPKSTGGKPELKVAYAHYDPSGDIVLAVTSYYSDIVKDVNALEHHVQRQDVDDSKTLVVWNVSIVVGIIAISAILMYFTIFNRLRALVTRIAAFAHGDRDLTSRFVVTNANDEIGQAGTYINHFVENIHEVMKNIQHHSVQNRSLADSLQKIIANATNATRANVQAIKELYLSSLGFADNTKALVNEAHDMGDKLGKTRHSIEKSNTSLSNMLEHILEVSQTEEDLSTRIERLSRNADSVKGILHIIDDIADQTNLLALNAAIEAARAGEHGRGFAVVADEVRNLAARTQKSLTEINSTIGVIVQEIGDVSSQMESNSKKIKDLSRHSLQVQRNFKGMSADVEMMVQNTHGFIRNYTQTGESISAMIEKLTHIEKNTQQSSIDAQEILKLASSLHTSTTDLDLDIGQFKI</sequence>
<evidence type="ECO:0000256" key="8">
    <source>
        <dbReference type="PROSITE-ProRule" id="PRU00284"/>
    </source>
</evidence>
<evidence type="ECO:0000259" key="10">
    <source>
        <dbReference type="PROSITE" id="PS50111"/>
    </source>
</evidence>
<proteinExistence type="inferred from homology"/>
<dbReference type="InterPro" id="IPR033480">
    <property type="entry name" value="sCache_2"/>
</dbReference>
<dbReference type="Gene3D" id="3.30.450.20">
    <property type="entry name" value="PAS domain"/>
    <property type="match status" value="1"/>
</dbReference>
<keyword evidence="2" id="KW-1003">Cell membrane</keyword>
<name>A0ABV7ZH66_9HELI</name>
<evidence type="ECO:0000259" key="11">
    <source>
        <dbReference type="PROSITE" id="PS50885"/>
    </source>
</evidence>
<organism evidence="12 13">
    <name type="scientific">Helicobacter baculiformis</name>
    <dbReference type="NCBI Taxonomy" id="427351"/>
    <lineage>
        <taxon>Bacteria</taxon>
        <taxon>Pseudomonadati</taxon>
        <taxon>Campylobacterota</taxon>
        <taxon>Epsilonproteobacteria</taxon>
        <taxon>Campylobacterales</taxon>
        <taxon>Helicobacteraceae</taxon>
        <taxon>Helicobacter</taxon>
    </lineage>
</organism>
<keyword evidence="4 9" id="KW-1133">Transmembrane helix</keyword>
<dbReference type="Proteomes" id="UP001595783">
    <property type="component" value="Unassembled WGS sequence"/>
</dbReference>
<dbReference type="RefSeq" id="WP_233708972.1">
    <property type="nucleotide sequence ID" value="NZ_JBHRZO010000009.1"/>
</dbReference>
<dbReference type="PROSITE" id="PS50885">
    <property type="entry name" value="HAMP"/>
    <property type="match status" value="1"/>
</dbReference>
<protein>
    <submittedName>
        <fullName evidence="12">Methyl-accepting chemotaxis protein</fullName>
    </submittedName>
</protein>
<comment type="similarity">
    <text evidence="7">Belongs to the methyl-accepting chemotaxis (MCP) protein family.</text>
</comment>
<keyword evidence="5 9" id="KW-0472">Membrane</keyword>
<feature type="transmembrane region" description="Helical" evidence="9">
    <location>
        <begin position="160"/>
        <end position="183"/>
    </location>
</feature>
<comment type="subcellular location">
    <subcellularLocation>
        <location evidence="1">Cell membrane</location>
        <topology evidence="1">Multi-pass membrane protein</topology>
    </subcellularLocation>
</comment>
<dbReference type="PANTHER" id="PTHR32089:SF114">
    <property type="entry name" value="METHYL-ACCEPTING CHEMOTAXIS PROTEIN MCPB"/>
    <property type="match status" value="1"/>
</dbReference>
<dbReference type="InterPro" id="IPR004089">
    <property type="entry name" value="MCPsignal_dom"/>
</dbReference>
<dbReference type="SMART" id="SM00283">
    <property type="entry name" value="MA"/>
    <property type="match status" value="1"/>
</dbReference>
<dbReference type="Gene3D" id="1.10.287.950">
    <property type="entry name" value="Methyl-accepting chemotaxis protein"/>
    <property type="match status" value="1"/>
</dbReference>
<evidence type="ECO:0000256" key="6">
    <source>
        <dbReference type="ARBA" id="ARBA00023224"/>
    </source>
</evidence>
<dbReference type="CDD" id="cd06225">
    <property type="entry name" value="HAMP"/>
    <property type="match status" value="1"/>
</dbReference>
<reference evidence="13" key="1">
    <citation type="journal article" date="2019" name="Int. J. Syst. Evol. Microbiol.">
        <title>The Global Catalogue of Microorganisms (GCM) 10K type strain sequencing project: providing services to taxonomists for standard genome sequencing and annotation.</title>
        <authorList>
            <consortium name="The Broad Institute Genomics Platform"/>
            <consortium name="The Broad Institute Genome Sequencing Center for Infectious Disease"/>
            <person name="Wu L."/>
            <person name="Ma J."/>
        </authorList>
    </citation>
    <scope>NUCLEOTIDE SEQUENCE [LARGE SCALE GENOMIC DNA]</scope>
    <source>
        <strain evidence="13">CCUG 53816</strain>
    </source>
</reference>
<gene>
    <name evidence="12" type="ORF">ACFOPX_02315</name>
</gene>
<dbReference type="PROSITE" id="PS50111">
    <property type="entry name" value="CHEMOTAXIS_TRANSDUC_2"/>
    <property type="match status" value="1"/>
</dbReference>
<evidence type="ECO:0000256" key="1">
    <source>
        <dbReference type="ARBA" id="ARBA00004651"/>
    </source>
</evidence>
<accession>A0ABV7ZH66</accession>
<keyword evidence="3 9" id="KW-0812">Transmembrane</keyword>
<feature type="domain" description="HAMP" evidence="11">
    <location>
        <begin position="181"/>
        <end position="236"/>
    </location>
</feature>
<comment type="caution">
    <text evidence="12">The sequence shown here is derived from an EMBL/GenBank/DDBJ whole genome shotgun (WGS) entry which is preliminary data.</text>
</comment>
<evidence type="ECO:0000313" key="13">
    <source>
        <dbReference type="Proteomes" id="UP001595783"/>
    </source>
</evidence>
<evidence type="ECO:0000256" key="2">
    <source>
        <dbReference type="ARBA" id="ARBA00022475"/>
    </source>
</evidence>
<dbReference type="EMBL" id="JBHRZO010000009">
    <property type="protein sequence ID" value="MFC3847371.1"/>
    <property type="molecule type" value="Genomic_DNA"/>
</dbReference>
<keyword evidence="13" id="KW-1185">Reference proteome</keyword>
<evidence type="ECO:0000256" key="7">
    <source>
        <dbReference type="ARBA" id="ARBA00029447"/>
    </source>
</evidence>
<dbReference type="Pfam" id="PF00015">
    <property type="entry name" value="MCPsignal"/>
    <property type="match status" value="1"/>
</dbReference>
<dbReference type="Pfam" id="PF00672">
    <property type="entry name" value="HAMP"/>
    <property type="match status" value="1"/>
</dbReference>
<feature type="domain" description="Methyl-accepting transducer" evidence="10">
    <location>
        <begin position="241"/>
        <end position="498"/>
    </location>
</feature>
<keyword evidence="6 8" id="KW-0807">Transducer</keyword>
<dbReference type="SUPFAM" id="SSF58104">
    <property type="entry name" value="Methyl-accepting chemotaxis protein (MCP) signaling domain"/>
    <property type="match status" value="1"/>
</dbReference>
<dbReference type="InterPro" id="IPR003660">
    <property type="entry name" value="HAMP_dom"/>
</dbReference>
<dbReference type="SMART" id="SM00304">
    <property type="entry name" value="HAMP"/>
    <property type="match status" value="1"/>
</dbReference>
<evidence type="ECO:0000313" key="12">
    <source>
        <dbReference type="EMBL" id="MFC3847371.1"/>
    </source>
</evidence>